<dbReference type="GO" id="GO:0043565">
    <property type="term" value="F:sequence-specific DNA binding"/>
    <property type="evidence" value="ECO:0007669"/>
    <property type="project" value="TreeGrafter"/>
</dbReference>
<dbReference type="InterPro" id="IPR036515">
    <property type="entry name" value="Transposase_17_sf"/>
</dbReference>
<reference evidence="2 3" key="1">
    <citation type="submission" date="2018-04" db="EMBL/GenBank/DDBJ databases">
        <title>Genomic Encyclopedia of Archaeal and Bacterial Type Strains, Phase II (KMG-II): from individual species to whole genera.</title>
        <authorList>
            <person name="Goeker M."/>
        </authorList>
    </citation>
    <scope>NUCLEOTIDE SEQUENCE [LARGE SCALE GENOMIC DNA]</scope>
    <source>
        <strain evidence="2 3">DSM 5822</strain>
    </source>
</reference>
<evidence type="ECO:0000313" key="3">
    <source>
        <dbReference type="Proteomes" id="UP000244223"/>
    </source>
</evidence>
<dbReference type="GO" id="GO:0006313">
    <property type="term" value="P:DNA transposition"/>
    <property type="evidence" value="ECO:0007669"/>
    <property type="project" value="InterPro"/>
</dbReference>
<evidence type="ECO:0000259" key="1">
    <source>
        <dbReference type="SMART" id="SM01321"/>
    </source>
</evidence>
<organism evidence="2 3">
    <name type="scientific">Agitococcus lubricus</name>
    <dbReference type="NCBI Taxonomy" id="1077255"/>
    <lineage>
        <taxon>Bacteria</taxon>
        <taxon>Pseudomonadati</taxon>
        <taxon>Pseudomonadota</taxon>
        <taxon>Gammaproteobacteria</taxon>
        <taxon>Moraxellales</taxon>
        <taxon>Moraxellaceae</taxon>
        <taxon>Agitococcus</taxon>
    </lineage>
</organism>
<protein>
    <submittedName>
        <fullName evidence="2">Putative transposase</fullName>
    </submittedName>
</protein>
<dbReference type="Gene3D" id="3.30.70.1290">
    <property type="entry name" value="Transposase IS200-like"/>
    <property type="match status" value="1"/>
</dbReference>
<gene>
    <name evidence="2" type="ORF">C8N29_1189</name>
</gene>
<evidence type="ECO:0000313" key="2">
    <source>
        <dbReference type="EMBL" id="PTQ87514.1"/>
    </source>
</evidence>
<keyword evidence="3" id="KW-1185">Reference proteome</keyword>
<dbReference type="PANTHER" id="PTHR36966">
    <property type="entry name" value="REP-ASSOCIATED TYROSINE TRANSPOSASE"/>
    <property type="match status" value="1"/>
</dbReference>
<dbReference type="SMART" id="SM01321">
    <property type="entry name" value="Y1_Tnp"/>
    <property type="match status" value="1"/>
</dbReference>
<sequence length="174" mass="20688">MVNYRREYILGSTVFLTITLKNRQSDWLCRYINELRNAIQTARQRSPFDLIAICVLPEHLHIVMQLPTNEGNFSHRVRLIKSLFSQRLAKKLALHPNTRGEYEIWQRRFWEHTIKNEEDLQRCVDYVHFNPVKHGLVTQVKDWPFSSFHRAVKEGRLAENWGSENVKTLGDWGE</sequence>
<name>A0A2T5IUG5_9GAMM</name>
<dbReference type="AlphaFoldDB" id="A0A2T5IUG5"/>
<dbReference type="Pfam" id="PF01797">
    <property type="entry name" value="Y1_Tnp"/>
    <property type="match status" value="1"/>
</dbReference>
<dbReference type="OrthoDB" id="9788881at2"/>
<feature type="domain" description="Transposase IS200-like" evidence="1">
    <location>
        <begin position="9"/>
        <end position="130"/>
    </location>
</feature>
<accession>A0A2T5IUG5</accession>
<proteinExistence type="predicted"/>
<dbReference type="RefSeq" id="WP_107866732.1">
    <property type="nucleotide sequence ID" value="NZ_QAON01000018.1"/>
</dbReference>
<dbReference type="InterPro" id="IPR002686">
    <property type="entry name" value="Transposase_17"/>
</dbReference>
<dbReference type="GO" id="GO:0004803">
    <property type="term" value="F:transposase activity"/>
    <property type="evidence" value="ECO:0007669"/>
    <property type="project" value="InterPro"/>
</dbReference>
<dbReference type="InterPro" id="IPR052715">
    <property type="entry name" value="RAYT_transposase"/>
</dbReference>
<dbReference type="NCBIfam" id="NF047646">
    <property type="entry name" value="REP_Tyr_transpos"/>
    <property type="match status" value="1"/>
</dbReference>
<comment type="caution">
    <text evidence="2">The sequence shown here is derived from an EMBL/GenBank/DDBJ whole genome shotgun (WGS) entry which is preliminary data.</text>
</comment>
<dbReference type="EMBL" id="QAON01000018">
    <property type="protein sequence ID" value="PTQ87514.1"/>
    <property type="molecule type" value="Genomic_DNA"/>
</dbReference>
<dbReference type="PANTHER" id="PTHR36966:SF1">
    <property type="entry name" value="REP-ASSOCIATED TYROSINE TRANSPOSASE"/>
    <property type="match status" value="1"/>
</dbReference>
<dbReference type="Proteomes" id="UP000244223">
    <property type="component" value="Unassembled WGS sequence"/>
</dbReference>
<dbReference type="SUPFAM" id="SSF143422">
    <property type="entry name" value="Transposase IS200-like"/>
    <property type="match status" value="1"/>
</dbReference>